<gene>
    <name evidence="2" type="ORF">HanXRQr2_Chr15g0687211</name>
</gene>
<keyword evidence="2" id="KW-0808">Transferase</keyword>
<reference evidence="2" key="2">
    <citation type="submission" date="2020-06" db="EMBL/GenBank/DDBJ databases">
        <title>Helianthus annuus Genome sequencing and assembly Release 2.</title>
        <authorList>
            <person name="Gouzy J."/>
            <person name="Langlade N."/>
            <person name="Munos S."/>
        </authorList>
    </citation>
    <scope>NUCLEOTIDE SEQUENCE</scope>
    <source>
        <tissue evidence="2">Leaves</tissue>
    </source>
</reference>
<name>A0A9K3DYV8_HELAN</name>
<evidence type="ECO:0000259" key="1">
    <source>
        <dbReference type="Pfam" id="PF13966"/>
    </source>
</evidence>
<comment type="caution">
    <text evidence="2">The sequence shown here is derived from an EMBL/GenBank/DDBJ whole genome shotgun (WGS) entry which is preliminary data.</text>
</comment>
<keyword evidence="3" id="KW-1185">Reference proteome</keyword>
<proteinExistence type="predicted"/>
<protein>
    <submittedName>
        <fullName evidence="2">Reverse transcriptase zinc-binding domain-containing protein</fullName>
    </submittedName>
</protein>
<dbReference type="InterPro" id="IPR026960">
    <property type="entry name" value="RVT-Znf"/>
</dbReference>
<reference evidence="2" key="1">
    <citation type="journal article" date="2017" name="Nature">
        <title>The sunflower genome provides insights into oil metabolism, flowering and Asterid evolution.</title>
        <authorList>
            <person name="Badouin H."/>
            <person name="Gouzy J."/>
            <person name="Grassa C.J."/>
            <person name="Murat F."/>
            <person name="Staton S.E."/>
            <person name="Cottret L."/>
            <person name="Lelandais-Briere C."/>
            <person name="Owens G.L."/>
            <person name="Carrere S."/>
            <person name="Mayjonade B."/>
            <person name="Legrand L."/>
            <person name="Gill N."/>
            <person name="Kane N.C."/>
            <person name="Bowers J.E."/>
            <person name="Hubner S."/>
            <person name="Bellec A."/>
            <person name="Berard A."/>
            <person name="Berges H."/>
            <person name="Blanchet N."/>
            <person name="Boniface M.C."/>
            <person name="Brunel D."/>
            <person name="Catrice O."/>
            <person name="Chaidir N."/>
            <person name="Claudel C."/>
            <person name="Donnadieu C."/>
            <person name="Faraut T."/>
            <person name="Fievet G."/>
            <person name="Helmstetter N."/>
            <person name="King M."/>
            <person name="Knapp S.J."/>
            <person name="Lai Z."/>
            <person name="Le Paslier M.C."/>
            <person name="Lippi Y."/>
            <person name="Lorenzon L."/>
            <person name="Mandel J.R."/>
            <person name="Marage G."/>
            <person name="Marchand G."/>
            <person name="Marquand E."/>
            <person name="Bret-Mestries E."/>
            <person name="Morien E."/>
            <person name="Nambeesan S."/>
            <person name="Nguyen T."/>
            <person name="Pegot-Espagnet P."/>
            <person name="Pouilly N."/>
            <person name="Raftis F."/>
            <person name="Sallet E."/>
            <person name="Schiex T."/>
            <person name="Thomas J."/>
            <person name="Vandecasteele C."/>
            <person name="Vares D."/>
            <person name="Vear F."/>
            <person name="Vautrin S."/>
            <person name="Crespi M."/>
            <person name="Mangin B."/>
            <person name="Burke J.M."/>
            <person name="Salse J."/>
            <person name="Munos S."/>
            <person name="Vincourt P."/>
            <person name="Rieseberg L.H."/>
            <person name="Langlade N.B."/>
        </authorList>
    </citation>
    <scope>NUCLEOTIDE SEQUENCE</scope>
    <source>
        <tissue evidence="2">Leaves</tissue>
    </source>
</reference>
<dbReference type="Gramene" id="mRNA:HanXRQr2_Chr15g0687211">
    <property type="protein sequence ID" value="CDS:HanXRQr2_Chr15g0687211.1"/>
    <property type="gene ID" value="HanXRQr2_Chr15g0687211"/>
</dbReference>
<dbReference type="Pfam" id="PF13966">
    <property type="entry name" value="zf-RVT"/>
    <property type="match status" value="1"/>
</dbReference>
<accession>A0A9K3DYV8</accession>
<evidence type="ECO:0000313" key="3">
    <source>
        <dbReference type="Proteomes" id="UP000215914"/>
    </source>
</evidence>
<dbReference type="Proteomes" id="UP000215914">
    <property type="component" value="Unassembled WGS sequence"/>
</dbReference>
<sequence length="71" mass="7882">MGKISTGSKLRDINIEIEDASCPLCGSSEETGNHLFTYCLVASRVWLYTAARCRVAPFIVYTFREIDFGAS</sequence>
<organism evidence="2 3">
    <name type="scientific">Helianthus annuus</name>
    <name type="common">Common sunflower</name>
    <dbReference type="NCBI Taxonomy" id="4232"/>
    <lineage>
        <taxon>Eukaryota</taxon>
        <taxon>Viridiplantae</taxon>
        <taxon>Streptophyta</taxon>
        <taxon>Embryophyta</taxon>
        <taxon>Tracheophyta</taxon>
        <taxon>Spermatophyta</taxon>
        <taxon>Magnoliopsida</taxon>
        <taxon>eudicotyledons</taxon>
        <taxon>Gunneridae</taxon>
        <taxon>Pentapetalae</taxon>
        <taxon>asterids</taxon>
        <taxon>campanulids</taxon>
        <taxon>Asterales</taxon>
        <taxon>Asteraceae</taxon>
        <taxon>Asteroideae</taxon>
        <taxon>Heliantheae alliance</taxon>
        <taxon>Heliantheae</taxon>
        <taxon>Helianthus</taxon>
    </lineage>
</organism>
<dbReference type="GO" id="GO:0003964">
    <property type="term" value="F:RNA-directed DNA polymerase activity"/>
    <property type="evidence" value="ECO:0007669"/>
    <property type="project" value="UniProtKB-KW"/>
</dbReference>
<keyword evidence="2" id="KW-0548">Nucleotidyltransferase</keyword>
<evidence type="ECO:0000313" key="2">
    <source>
        <dbReference type="EMBL" id="KAF5764024.1"/>
    </source>
</evidence>
<dbReference type="EMBL" id="MNCJ02000330">
    <property type="protein sequence ID" value="KAF5764024.1"/>
    <property type="molecule type" value="Genomic_DNA"/>
</dbReference>
<keyword evidence="2" id="KW-0695">RNA-directed DNA polymerase</keyword>
<dbReference type="AlphaFoldDB" id="A0A9K3DYV8"/>
<feature type="domain" description="Reverse transcriptase zinc-binding" evidence="1">
    <location>
        <begin position="2"/>
        <end position="46"/>
    </location>
</feature>